<dbReference type="AlphaFoldDB" id="A0A852KD24"/>
<organism evidence="5 6">
    <name type="scientific">Urocolius indicus</name>
    <name type="common">Red-faced mousebird</name>
    <name type="synonym">Colius indicus</name>
    <dbReference type="NCBI Taxonomy" id="458196"/>
    <lineage>
        <taxon>Eukaryota</taxon>
        <taxon>Metazoa</taxon>
        <taxon>Chordata</taxon>
        <taxon>Craniata</taxon>
        <taxon>Vertebrata</taxon>
        <taxon>Euteleostomi</taxon>
        <taxon>Archelosauria</taxon>
        <taxon>Archosauria</taxon>
        <taxon>Dinosauria</taxon>
        <taxon>Saurischia</taxon>
        <taxon>Theropoda</taxon>
        <taxon>Coelurosauria</taxon>
        <taxon>Aves</taxon>
        <taxon>Neognathae</taxon>
        <taxon>Neoaves</taxon>
        <taxon>Telluraves</taxon>
        <taxon>Coraciimorphae</taxon>
        <taxon>Coliiformes</taxon>
        <taxon>Coliidae</taxon>
        <taxon>Urocolius</taxon>
    </lineage>
</organism>
<accession>A0A852KD24</accession>
<feature type="non-terminal residue" evidence="5">
    <location>
        <position position="298"/>
    </location>
</feature>
<evidence type="ECO:0000259" key="4">
    <source>
        <dbReference type="Pfam" id="PF14988"/>
    </source>
</evidence>
<evidence type="ECO:0000256" key="3">
    <source>
        <dbReference type="SAM" id="MobiDB-lite"/>
    </source>
</evidence>
<dbReference type="Proteomes" id="UP000654395">
    <property type="component" value="Unassembled WGS sequence"/>
</dbReference>
<feature type="domain" description="DUF4515" evidence="4">
    <location>
        <begin position="85"/>
        <end position="277"/>
    </location>
</feature>
<comment type="caution">
    <text evidence="5">The sequence shown here is derived from an EMBL/GenBank/DDBJ whole genome shotgun (WGS) entry which is preliminary data.</text>
</comment>
<feature type="non-terminal residue" evidence="5">
    <location>
        <position position="1"/>
    </location>
</feature>
<feature type="coiled-coil region" evidence="2">
    <location>
        <begin position="57"/>
        <end position="84"/>
    </location>
</feature>
<dbReference type="InterPro" id="IPR032777">
    <property type="entry name" value="DUF4515"/>
</dbReference>
<gene>
    <name evidence="5" type="primary">Ccdc166</name>
    <name evidence="5" type="ORF">UROIND_R14993</name>
</gene>
<evidence type="ECO:0000313" key="5">
    <source>
        <dbReference type="EMBL" id="NXX74695.1"/>
    </source>
</evidence>
<dbReference type="EMBL" id="WBNH01001123">
    <property type="protein sequence ID" value="NXX74695.1"/>
    <property type="molecule type" value="Genomic_DNA"/>
</dbReference>
<feature type="compositionally biased region" description="Polar residues" evidence="3">
    <location>
        <begin position="1"/>
        <end position="15"/>
    </location>
</feature>
<keyword evidence="1 2" id="KW-0175">Coiled coil</keyword>
<keyword evidence="6" id="KW-1185">Reference proteome</keyword>
<feature type="coiled-coil region" evidence="2">
    <location>
        <begin position="114"/>
        <end position="159"/>
    </location>
</feature>
<dbReference type="OrthoDB" id="2129492at2759"/>
<dbReference type="Pfam" id="PF14988">
    <property type="entry name" value="DUF4515"/>
    <property type="match status" value="1"/>
</dbReference>
<evidence type="ECO:0000256" key="2">
    <source>
        <dbReference type="SAM" id="Coils"/>
    </source>
</evidence>
<protein>
    <submittedName>
        <fullName evidence="5">CC166 protein</fullName>
    </submittedName>
</protein>
<evidence type="ECO:0000313" key="6">
    <source>
        <dbReference type="Proteomes" id="UP000654395"/>
    </source>
</evidence>
<reference evidence="5" key="1">
    <citation type="submission" date="2020-02" db="EMBL/GenBank/DDBJ databases">
        <title>Bird 10,000 Genomes (B10K) Project - Family phase.</title>
        <authorList>
            <person name="Zhang G."/>
        </authorList>
    </citation>
    <scope>NUCLEOTIDE SEQUENCE</scope>
    <source>
        <strain evidence="5">B10K-DU-030-59</strain>
    </source>
</reference>
<dbReference type="PANTHER" id="PTHR14845">
    <property type="entry name" value="COILED-COIL DOMAIN-CONTAINING 166"/>
    <property type="match status" value="1"/>
</dbReference>
<sequence length="298" mass="35174">MASKTNLMKQDSTGAGENKEDSTTNEDTSEGKSATETLVKERKLYLQKECKTLTEYMNTYMGRLEHFLQENKFLEKEAKQNQEECNTYLSYIEKQSQRCQNLLITLNDQNRTDLSRVQMQKEKLISQYAEKEKELRSNLMNMEAKLSLMTKEVEDLQRSEGPFIQLERDKKIKELKRELLFTNIQHSEQMYKIKSRLLQAKADCERDCGHKMRVLSKAADAAATPYVTQHIKKVQAENRRLRQELLRLIQCSKALKETKAQLQQQQQLLLWQKQYVQDMARTRRRMRQREGHSGSHRS</sequence>
<proteinExistence type="predicted"/>
<name>A0A852KD24_UROIN</name>
<feature type="coiled-coil region" evidence="2">
    <location>
        <begin position="231"/>
        <end position="268"/>
    </location>
</feature>
<feature type="region of interest" description="Disordered" evidence="3">
    <location>
        <begin position="1"/>
        <end position="35"/>
    </location>
</feature>
<evidence type="ECO:0000256" key="1">
    <source>
        <dbReference type="ARBA" id="ARBA00023054"/>
    </source>
</evidence>
<dbReference type="PANTHER" id="PTHR14845:SF0">
    <property type="entry name" value="DUF4515 DOMAIN-CONTAINING PROTEIN"/>
    <property type="match status" value="1"/>
</dbReference>